<evidence type="ECO:0000256" key="1">
    <source>
        <dbReference type="SAM" id="SignalP"/>
    </source>
</evidence>
<dbReference type="EMBL" id="JBHUMA010000006">
    <property type="protein sequence ID" value="MFD2598889.1"/>
    <property type="molecule type" value="Genomic_DNA"/>
</dbReference>
<dbReference type="Proteomes" id="UP001597393">
    <property type="component" value="Unassembled WGS sequence"/>
</dbReference>
<dbReference type="InterPro" id="IPR002921">
    <property type="entry name" value="Fungal_lipase-type"/>
</dbReference>
<organism evidence="3 4">
    <name type="scientific">Sphingobacterium corticis</name>
    <dbReference type="NCBI Taxonomy" id="1812823"/>
    <lineage>
        <taxon>Bacteria</taxon>
        <taxon>Pseudomonadati</taxon>
        <taxon>Bacteroidota</taxon>
        <taxon>Sphingobacteriia</taxon>
        <taxon>Sphingobacteriales</taxon>
        <taxon>Sphingobacteriaceae</taxon>
        <taxon>Sphingobacterium</taxon>
    </lineage>
</organism>
<gene>
    <name evidence="3" type="ORF">ACFSQ3_07975</name>
</gene>
<comment type="caution">
    <text evidence="3">The sequence shown here is derived from an EMBL/GenBank/DDBJ whole genome shotgun (WGS) entry which is preliminary data.</text>
</comment>
<accession>A0ABW5NLH3</accession>
<proteinExistence type="predicted"/>
<dbReference type="PANTHER" id="PTHR45856">
    <property type="entry name" value="ALPHA/BETA-HYDROLASES SUPERFAMILY PROTEIN"/>
    <property type="match status" value="1"/>
</dbReference>
<dbReference type="CDD" id="cd00741">
    <property type="entry name" value="Lipase"/>
    <property type="match status" value="1"/>
</dbReference>
<evidence type="ECO:0000313" key="4">
    <source>
        <dbReference type="Proteomes" id="UP001597393"/>
    </source>
</evidence>
<dbReference type="PANTHER" id="PTHR45856:SF24">
    <property type="entry name" value="FUNGAL LIPASE-LIKE DOMAIN-CONTAINING PROTEIN"/>
    <property type="match status" value="1"/>
</dbReference>
<evidence type="ECO:0000313" key="3">
    <source>
        <dbReference type="EMBL" id="MFD2598889.1"/>
    </source>
</evidence>
<protein>
    <recommendedName>
        <fullName evidence="2">Fungal lipase-type domain-containing protein</fullName>
    </recommendedName>
</protein>
<feature type="domain" description="Fungal lipase-type" evidence="2">
    <location>
        <begin position="93"/>
        <end position="248"/>
    </location>
</feature>
<feature type="signal peptide" evidence="1">
    <location>
        <begin position="1"/>
        <end position="27"/>
    </location>
</feature>
<dbReference type="Gene3D" id="3.40.50.1820">
    <property type="entry name" value="alpha/beta hydrolase"/>
    <property type="match status" value="1"/>
</dbReference>
<sequence>MKYNYLSHIRILILSFFLLALVSFSSAQRQNLSPNFDAVECEEVLKLNKSFLDTNLDSRFENMVAGYQMYYRTPSVGLDNRADIWLRADSTVVIMLRGTTRNPSSLLADFYCAMLPANGRIQLNEGREFNYQLASDERAAVHAGFLIGFAYLADHLEERISTLYHNGYRQFLVGGHSQGGALCYYFSAWLMQKRKQGIWQNTTIKTYASASPKVGNMYFAYDYDNAHLAQWSFSLVNTADAVPEIPLTTQQLEIDMNEPNPMIDLYERMNGLPFFKRTILKRSFNVMDKRARKSSEAYQKYLGKYVGRFIKNHLPELVLPQTVKTTYFVRPGVPIILSANDSYLGFYKDASKYFHHGIDSYRFLLREYFHGLDEFAPFVKR</sequence>
<name>A0ABW5NLH3_9SPHI</name>
<dbReference type="InterPro" id="IPR051218">
    <property type="entry name" value="Sec_MonoDiacylglyc_Lipase"/>
</dbReference>
<evidence type="ECO:0000259" key="2">
    <source>
        <dbReference type="Pfam" id="PF01764"/>
    </source>
</evidence>
<dbReference type="SUPFAM" id="SSF53474">
    <property type="entry name" value="alpha/beta-Hydrolases"/>
    <property type="match status" value="1"/>
</dbReference>
<dbReference type="InterPro" id="IPR029058">
    <property type="entry name" value="AB_hydrolase_fold"/>
</dbReference>
<feature type="chain" id="PRO_5046282968" description="Fungal lipase-type domain-containing protein" evidence="1">
    <location>
        <begin position="28"/>
        <end position="381"/>
    </location>
</feature>
<dbReference type="RefSeq" id="WP_380869019.1">
    <property type="nucleotide sequence ID" value="NZ_JBHUMA010000006.1"/>
</dbReference>
<dbReference type="Pfam" id="PF01764">
    <property type="entry name" value="Lipase_3"/>
    <property type="match status" value="1"/>
</dbReference>
<keyword evidence="1" id="KW-0732">Signal</keyword>
<reference evidence="4" key="1">
    <citation type="journal article" date="2019" name="Int. J. Syst. Evol. Microbiol.">
        <title>The Global Catalogue of Microorganisms (GCM) 10K type strain sequencing project: providing services to taxonomists for standard genome sequencing and annotation.</title>
        <authorList>
            <consortium name="The Broad Institute Genomics Platform"/>
            <consortium name="The Broad Institute Genome Sequencing Center for Infectious Disease"/>
            <person name="Wu L."/>
            <person name="Ma J."/>
        </authorList>
    </citation>
    <scope>NUCLEOTIDE SEQUENCE [LARGE SCALE GENOMIC DNA]</scope>
    <source>
        <strain evidence="4">KCTC 42248</strain>
    </source>
</reference>
<keyword evidence="4" id="KW-1185">Reference proteome</keyword>